<proteinExistence type="predicted"/>
<dbReference type="InterPro" id="IPR009499">
    <property type="entry name" value="AllG-like"/>
</dbReference>
<dbReference type="InterPro" id="IPR024033">
    <property type="entry name" value="OXTCase_su_AllG_h-dom"/>
</dbReference>
<dbReference type="Gene3D" id="3.90.1700.10">
    <property type="entry name" value="v583 domain like"/>
    <property type="match status" value="1"/>
</dbReference>
<keyword evidence="3" id="KW-1185">Reference proteome</keyword>
<feature type="region of interest" description="Disordered" evidence="1">
    <location>
        <begin position="1"/>
        <end position="20"/>
    </location>
</feature>
<accession>A0A4R6DGJ1</accession>
<sequence length="449" mass="45839">MNLETKAVPAPASHVAQGAPAGQGEGVAAAAAHCPRHATANCAPLARLAAVRPRWVAVRSAAEALGLAERTLLHAGPPYADPRQPAAPVLSSAVLCCLYEGWAGSEAEAEAMIADGRVRLLPAQSLDVVTPLAAVISPRTALVEVEDAASGRHAWSLLGSGAGPQLRFGSRDAAILERLRWRDEVLAPHLAGQLAAAPVELLPLALAGLAGGDDLHGRTTAATAELRALLQPWPGQDSAVATAVDAMLESTPLFFLTLWMAACHLALSVAADGADPASTLVVALAGNGSDCGIRLAGDPARWWTTAALPPAGPRLNPALKAKAAPLLGDSGCIDAAGFGAQALASADEVRSALAPWLPERWCERPPLQARSAHRGERGDGAGELRWTVLDAALIAAGPQPALATIAMVDAAGRAGLLGRGIAQVPAALFRRALAGLLHNALAGLERHDG</sequence>
<organism evidence="2 3">
    <name type="scientific">Azoarcus indigens</name>
    <dbReference type="NCBI Taxonomy" id="29545"/>
    <lineage>
        <taxon>Bacteria</taxon>
        <taxon>Pseudomonadati</taxon>
        <taxon>Pseudomonadota</taxon>
        <taxon>Betaproteobacteria</taxon>
        <taxon>Rhodocyclales</taxon>
        <taxon>Zoogloeaceae</taxon>
        <taxon>Azoarcus</taxon>
    </lineage>
</organism>
<comment type="caution">
    <text evidence="2">The sequence shown here is derived from an EMBL/GenBank/DDBJ whole genome shotgun (WGS) entry which is preliminary data.</text>
</comment>
<dbReference type="Pfam" id="PF06545">
    <property type="entry name" value="AllG"/>
    <property type="match status" value="1"/>
</dbReference>
<dbReference type="Gene3D" id="3.90.1710.10">
    <property type="entry name" value="Enterococcus faecalis V583 domain"/>
    <property type="match status" value="1"/>
</dbReference>
<gene>
    <name evidence="2" type="ORF">C7389_13728</name>
</gene>
<name>A0A4R6DGJ1_9RHOO</name>
<dbReference type="Proteomes" id="UP000295129">
    <property type="component" value="Unassembled WGS sequence"/>
</dbReference>
<dbReference type="Gene3D" id="1.10.10.660">
    <property type="entry name" value="conserved protein of unknown function from Enterococcus faecalis V583"/>
    <property type="match status" value="1"/>
</dbReference>
<evidence type="ECO:0000256" key="1">
    <source>
        <dbReference type="SAM" id="MobiDB-lite"/>
    </source>
</evidence>
<protein>
    <submittedName>
        <fullName evidence="2">Uncharacterized protein DUF1116</fullName>
    </submittedName>
</protein>
<reference evidence="2 3" key="1">
    <citation type="submission" date="2019-03" db="EMBL/GenBank/DDBJ databases">
        <title>Genomic Encyclopedia of Type Strains, Phase IV (KMG-IV): sequencing the most valuable type-strain genomes for metagenomic binning, comparative biology and taxonomic classification.</title>
        <authorList>
            <person name="Goeker M."/>
        </authorList>
    </citation>
    <scope>NUCLEOTIDE SEQUENCE [LARGE SCALE GENOMIC DNA]</scope>
    <source>
        <strain evidence="2 3">DSM 12121</strain>
    </source>
</reference>
<dbReference type="EMBL" id="SNVV01000037">
    <property type="protein sequence ID" value="TDN43826.1"/>
    <property type="molecule type" value="Genomic_DNA"/>
</dbReference>
<dbReference type="AlphaFoldDB" id="A0A4R6DGJ1"/>
<evidence type="ECO:0000313" key="3">
    <source>
        <dbReference type="Proteomes" id="UP000295129"/>
    </source>
</evidence>
<evidence type="ECO:0000313" key="2">
    <source>
        <dbReference type="EMBL" id="TDN43826.1"/>
    </source>
</evidence>
<dbReference type="RefSeq" id="WP_211168395.1">
    <property type="nucleotide sequence ID" value="NZ_SNVV01000037.1"/>
</dbReference>